<dbReference type="PANTHER" id="PTHR23086">
    <property type="entry name" value="PHOSPHATIDYLINOSITOL-4-PHOSPHATE 5-KINASE"/>
    <property type="match status" value="1"/>
</dbReference>
<dbReference type="GO" id="GO:0005886">
    <property type="term" value="C:plasma membrane"/>
    <property type="evidence" value="ECO:0007669"/>
    <property type="project" value="TreeGrafter"/>
</dbReference>
<evidence type="ECO:0000313" key="4">
    <source>
        <dbReference type="Proteomes" id="UP001187531"/>
    </source>
</evidence>
<keyword evidence="1" id="KW-0418">Kinase</keyword>
<comment type="caution">
    <text evidence="3">The sequence shown here is derived from an EMBL/GenBank/DDBJ whole genome shotgun (WGS) entry which is preliminary data.</text>
</comment>
<dbReference type="Gene3D" id="3.30.810.10">
    <property type="entry name" value="2-Layer Sandwich"/>
    <property type="match status" value="1"/>
</dbReference>
<protein>
    <recommendedName>
        <fullName evidence="2">PIPK domain-containing protein</fullName>
    </recommendedName>
</protein>
<name>A0AA88KZN3_ARTSF</name>
<dbReference type="GO" id="GO:0016308">
    <property type="term" value="F:1-phosphatidylinositol-4-phosphate 5-kinase activity"/>
    <property type="evidence" value="ECO:0007669"/>
    <property type="project" value="TreeGrafter"/>
</dbReference>
<dbReference type="InterPro" id="IPR002498">
    <property type="entry name" value="PInositol-4-P-4/5-kinase_core"/>
</dbReference>
<keyword evidence="1" id="KW-0067">ATP-binding</keyword>
<dbReference type="SUPFAM" id="SSF56104">
    <property type="entry name" value="SAICAR synthase-like"/>
    <property type="match status" value="1"/>
</dbReference>
<accession>A0AA88KZN3</accession>
<keyword evidence="4" id="KW-1185">Reference proteome</keyword>
<proteinExistence type="predicted"/>
<feature type="domain" description="PIPK" evidence="2">
    <location>
        <begin position="37"/>
        <end position="373"/>
    </location>
</feature>
<keyword evidence="1" id="KW-0808">Transferase</keyword>
<dbReference type="PANTHER" id="PTHR23086:SF101">
    <property type="entry name" value="LP03320P-RELATED"/>
    <property type="match status" value="1"/>
</dbReference>
<dbReference type="InterPro" id="IPR027483">
    <property type="entry name" value="PInositol-4-P-4/5-kinase_C_sf"/>
</dbReference>
<evidence type="ECO:0000313" key="3">
    <source>
        <dbReference type="EMBL" id="KAK2710907.1"/>
    </source>
</evidence>
<evidence type="ECO:0000256" key="1">
    <source>
        <dbReference type="PROSITE-ProRule" id="PRU00781"/>
    </source>
</evidence>
<evidence type="ECO:0000259" key="2">
    <source>
        <dbReference type="PROSITE" id="PS51455"/>
    </source>
</evidence>
<reference evidence="3" key="1">
    <citation type="submission" date="2023-07" db="EMBL/GenBank/DDBJ databases">
        <title>Chromosome-level genome assembly of Artemia franciscana.</title>
        <authorList>
            <person name="Jo E."/>
        </authorList>
    </citation>
    <scope>NUCLEOTIDE SEQUENCE</scope>
    <source>
        <tissue evidence="3">Whole body</tissue>
    </source>
</reference>
<gene>
    <name evidence="3" type="ORF">QYM36_012169</name>
</gene>
<dbReference type="GO" id="GO:0046854">
    <property type="term" value="P:phosphatidylinositol phosphate biosynthetic process"/>
    <property type="evidence" value="ECO:0007669"/>
    <property type="project" value="TreeGrafter"/>
</dbReference>
<dbReference type="EMBL" id="JAVRJZ010000016">
    <property type="protein sequence ID" value="KAK2710907.1"/>
    <property type="molecule type" value="Genomic_DNA"/>
</dbReference>
<dbReference type="Pfam" id="PF01504">
    <property type="entry name" value="PIP5K"/>
    <property type="match status" value="2"/>
</dbReference>
<dbReference type="Proteomes" id="UP001187531">
    <property type="component" value="Unassembled WGS sequence"/>
</dbReference>
<organism evidence="3 4">
    <name type="scientific">Artemia franciscana</name>
    <name type="common">Brine shrimp</name>
    <name type="synonym">Artemia sanfranciscana</name>
    <dbReference type="NCBI Taxonomy" id="6661"/>
    <lineage>
        <taxon>Eukaryota</taxon>
        <taxon>Metazoa</taxon>
        <taxon>Ecdysozoa</taxon>
        <taxon>Arthropoda</taxon>
        <taxon>Crustacea</taxon>
        <taxon>Branchiopoda</taxon>
        <taxon>Anostraca</taxon>
        <taxon>Artemiidae</taxon>
        <taxon>Artemia</taxon>
    </lineage>
</organism>
<dbReference type="InterPro" id="IPR023610">
    <property type="entry name" value="PInositol-4/5-P-5/4-kinase"/>
</dbReference>
<dbReference type="SMART" id="SM00330">
    <property type="entry name" value="PIPKc"/>
    <property type="match status" value="1"/>
</dbReference>
<dbReference type="AlphaFoldDB" id="A0AA88KZN3"/>
<dbReference type="InterPro" id="IPR027484">
    <property type="entry name" value="PInositol-4-P-5-kinase_N"/>
</dbReference>
<keyword evidence="1" id="KW-0547">Nucleotide-binding</keyword>
<dbReference type="Gene3D" id="3.30.800.10">
    <property type="entry name" value="Phosphatidylinositol Phosphate Kinase II Beta"/>
    <property type="match status" value="1"/>
</dbReference>
<dbReference type="GO" id="GO:0005524">
    <property type="term" value="F:ATP binding"/>
    <property type="evidence" value="ECO:0007669"/>
    <property type="project" value="UniProtKB-UniRule"/>
</dbReference>
<dbReference type="PROSITE" id="PS51455">
    <property type="entry name" value="PIPK"/>
    <property type="match status" value="1"/>
</dbReference>
<sequence length="380" mass="43992">MERPLRALGLFPYPKIGWISLLPTLGRWRPDILAIKDKDGVIFDAQVRAEGYDLDRLHDEKVDEYRLAPGLIDTIKEIHDLETLKCEAITFARRGQISPKCYKALRFESIRNLFGVQPGDYLVSLTDTPHEVLENPGASGSILFLTENKRFIMKTVQKKEKALLTELFQEYYNNLVQNPKTLLPKYFDCYPCKNRKITLSVMNNIFPTSIQLHQKFDLKGSTYKRKASKKETSKKFPTYKDLDFMKKHPEGIFLENKTYDTLLETMEKDCKLLESFKIIDYSLLLGVYFVRSNSSDLESNDANDFPSGATLAWTKNGDCLALYLGIIDILQKYNLKKKLEHWLKSVITDGKTLSVQKPQIYSERFLEFIKTKVFKKINPP</sequence>